<dbReference type="Proteomes" id="UP000198850">
    <property type="component" value="Unassembled WGS sequence"/>
</dbReference>
<dbReference type="AlphaFoldDB" id="A0A1H4AJR3"/>
<sequence length="83" mass="9119">MPRAWYCYVGPGSPLDANSYVLSPTKPTCTIGWTICAIYVPSGGFFPDAPLSPNMQQYILADLVTGVPQPQTGLRFFVYQKLT</sequence>
<organism evidence="1 2">
    <name type="scientific">Pedobacter hartonius</name>
    <dbReference type="NCBI Taxonomy" id="425514"/>
    <lineage>
        <taxon>Bacteria</taxon>
        <taxon>Pseudomonadati</taxon>
        <taxon>Bacteroidota</taxon>
        <taxon>Sphingobacteriia</taxon>
        <taxon>Sphingobacteriales</taxon>
        <taxon>Sphingobacteriaceae</taxon>
        <taxon>Pedobacter</taxon>
    </lineage>
</organism>
<evidence type="ECO:0000313" key="1">
    <source>
        <dbReference type="EMBL" id="SEA35892.1"/>
    </source>
</evidence>
<gene>
    <name evidence="1" type="ORF">SAMN05443550_1032</name>
</gene>
<protein>
    <submittedName>
        <fullName evidence="1">Uncharacterized protein</fullName>
    </submittedName>
</protein>
<proteinExistence type="predicted"/>
<evidence type="ECO:0000313" key="2">
    <source>
        <dbReference type="Proteomes" id="UP000198850"/>
    </source>
</evidence>
<keyword evidence="2" id="KW-1185">Reference proteome</keyword>
<name>A0A1H4AJR3_9SPHI</name>
<accession>A0A1H4AJR3</accession>
<dbReference type="STRING" id="425514.SAMN05443550_1032"/>
<reference evidence="1 2" key="1">
    <citation type="submission" date="2016-10" db="EMBL/GenBank/DDBJ databases">
        <authorList>
            <person name="de Groot N.N."/>
        </authorList>
    </citation>
    <scope>NUCLEOTIDE SEQUENCE [LARGE SCALE GENOMIC DNA]</scope>
    <source>
        <strain evidence="1 2">DSM 19033</strain>
    </source>
</reference>
<dbReference type="EMBL" id="FNRA01000003">
    <property type="protein sequence ID" value="SEA35892.1"/>
    <property type="molecule type" value="Genomic_DNA"/>
</dbReference>